<evidence type="ECO:0000256" key="4">
    <source>
        <dbReference type="ARBA" id="ARBA00022449"/>
    </source>
</evidence>
<keyword evidence="8" id="KW-0106">Calcium</keyword>
<dbReference type="RefSeq" id="XP_072815439.1">
    <property type="nucleotide sequence ID" value="XM_072959338.1"/>
</dbReference>
<keyword evidence="9" id="KW-0769">Symport</keyword>
<organism evidence="18 19">
    <name type="scientific">Vicugna pacos</name>
    <name type="common">Alpaca</name>
    <name type="synonym">Lama pacos</name>
    <dbReference type="NCBI Taxonomy" id="30538"/>
    <lineage>
        <taxon>Eukaryota</taxon>
        <taxon>Metazoa</taxon>
        <taxon>Chordata</taxon>
        <taxon>Craniata</taxon>
        <taxon>Vertebrata</taxon>
        <taxon>Euteleostomi</taxon>
        <taxon>Mammalia</taxon>
        <taxon>Eutheria</taxon>
        <taxon>Laurasiatheria</taxon>
        <taxon>Artiodactyla</taxon>
        <taxon>Tylopoda</taxon>
        <taxon>Camelidae</taxon>
        <taxon>Vicugna</taxon>
    </lineage>
</organism>
<evidence type="ECO:0000256" key="15">
    <source>
        <dbReference type="SAM" id="MobiDB-lite"/>
    </source>
</evidence>
<dbReference type="GO" id="GO:0060292">
    <property type="term" value="P:long-term synaptic depression"/>
    <property type="evidence" value="ECO:0007669"/>
    <property type="project" value="TreeGrafter"/>
</dbReference>
<feature type="transmembrane region" description="Helical" evidence="16">
    <location>
        <begin position="618"/>
        <end position="637"/>
    </location>
</feature>
<feature type="domain" description="Sodium/calcium exchanger membrane region" evidence="17">
    <location>
        <begin position="487"/>
        <end position="635"/>
    </location>
</feature>
<dbReference type="InterPro" id="IPR044880">
    <property type="entry name" value="NCX_ion-bd_dom_sf"/>
</dbReference>
<keyword evidence="5" id="KW-0109">Calcium transport</keyword>
<dbReference type="RefSeq" id="XP_072815442.1">
    <property type="nucleotide sequence ID" value="XM_072959341.1"/>
</dbReference>
<keyword evidence="13" id="KW-0325">Glycoprotein</keyword>
<sequence>MDLHRSTTVTFLEKWCSDRSPSGCRRHYNIRKKLKLIRILGLFMGLVAISTVPFSISAFSETETQSPGEASGASGPRVAHSYHQRTLLDLNDNIQDYTPQPPLSQEGKSENSTADHAQGDYPRDIFSLEQRRKGAIILHVIGMIYMFIALAIVCDEFFVPSLTVITEKLGISDDVAGATFMAAGGSAPELFTSLIGVFIAHSNVGIGTIVGSAVFNILFVIGMCALFSREILNLTWWPLFRDVSFYIIDLIMLIIFFLDNFIMWWESLLLLTAYFGYVVFMKFNVQVERWVKQMINRNKVVKVTAPEAQAKSSTARDKDEQALPAKPRLQRGGSSASLHNSLMRNSIFQLMIHTLDPLAEGRFREKASILHKIAKKKCQVDENERQNGAANHLEKIELPNSTSTDVEMTPSSDASEPVQNGNLSHSIEAAEAQTTETGEDEEDQPLSLAWPADPRKQVTFLIVLPIVFPLWITLPDVRKPSSRKFFPITFFGSITWIAVFSYLMVWWAHQVGETIGISEEIMGLTILAAGTSIPDLITSVIVARKGLGDMAVSSSVGSNIFDITVGLPLPWLLYTVIHRFQPVAVSSNGLFCAIVLLFIMLLFVILSIALCKWRMNKVLGFIMFGLYFAFLVVSVLLEDRILVCPVSI</sequence>
<keyword evidence="11" id="KW-0406">Ion transport</keyword>
<feature type="transmembrane region" description="Helical" evidence="16">
    <location>
        <begin position="486"/>
        <end position="509"/>
    </location>
</feature>
<keyword evidence="7" id="KW-0677">Repeat</keyword>
<dbReference type="GO" id="GO:0005886">
    <property type="term" value="C:plasma membrane"/>
    <property type="evidence" value="ECO:0007669"/>
    <property type="project" value="TreeGrafter"/>
</dbReference>
<keyword evidence="18" id="KW-1185">Reference proteome</keyword>
<dbReference type="GO" id="GO:0015293">
    <property type="term" value="F:symporter activity"/>
    <property type="evidence" value="ECO:0007669"/>
    <property type="project" value="UniProtKB-KW"/>
</dbReference>
<feature type="transmembrane region" description="Helical" evidence="16">
    <location>
        <begin position="36"/>
        <end position="56"/>
    </location>
</feature>
<name>A0A6J3AEM5_VICPA</name>
<reference evidence="19" key="1">
    <citation type="submission" date="2025-04" db="UniProtKB">
        <authorList>
            <consortium name="RefSeq"/>
        </authorList>
    </citation>
    <scope>IDENTIFICATION</scope>
    <source>
        <tissue evidence="19">Blood</tissue>
    </source>
</reference>
<dbReference type="Proteomes" id="UP001652581">
    <property type="component" value="Chromosome 4"/>
</dbReference>
<dbReference type="InterPro" id="IPR004837">
    <property type="entry name" value="NaCa_Exmemb"/>
</dbReference>
<protein>
    <submittedName>
        <fullName evidence="20 21">Sodium/potassium/calcium exchanger 2 isoform X1</fullName>
    </submittedName>
    <submittedName>
        <fullName evidence="19">Sodium/potassium/calcium exchanger 2 isoform X3</fullName>
    </submittedName>
</protein>
<evidence type="ECO:0000256" key="11">
    <source>
        <dbReference type="ARBA" id="ARBA00023065"/>
    </source>
</evidence>
<evidence type="ECO:0000256" key="3">
    <source>
        <dbReference type="ARBA" id="ARBA00022448"/>
    </source>
</evidence>
<dbReference type="CTD" id="25769"/>
<evidence type="ECO:0000313" key="18">
    <source>
        <dbReference type="Proteomes" id="UP001652581"/>
    </source>
</evidence>
<evidence type="ECO:0000256" key="6">
    <source>
        <dbReference type="ARBA" id="ARBA00022692"/>
    </source>
</evidence>
<dbReference type="Pfam" id="PF01699">
    <property type="entry name" value="Na_Ca_ex"/>
    <property type="match status" value="2"/>
</dbReference>
<dbReference type="RefSeq" id="XP_072815440.1">
    <property type="nucleotide sequence ID" value="XM_072959339.1"/>
</dbReference>
<evidence type="ECO:0000256" key="13">
    <source>
        <dbReference type="ARBA" id="ARBA00023180"/>
    </source>
</evidence>
<comment type="similarity">
    <text evidence="2">Belongs to the Ca(2+):cation antiporter (CaCA) (TC 2.A.19) family. SLC24A subfamily.</text>
</comment>
<feature type="transmembrane region" description="Helical" evidence="16">
    <location>
        <begin position="175"/>
        <end position="200"/>
    </location>
</feature>
<dbReference type="PANTHER" id="PTHR10846">
    <property type="entry name" value="SODIUM/POTASSIUM/CALCIUM EXCHANGER"/>
    <property type="match status" value="1"/>
</dbReference>
<keyword evidence="12 16" id="KW-0472">Membrane</keyword>
<feature type="region of interest" description="Disordered" evidence="15">
    <location>
        <begin position="379"/>
        <end position="420"/>
    </location>
</feature>
<feature type="region of interest" description="Disordered" evidence="15">
    <location>
        <begin position="98"/>
        <end position="118"/>
    </location>
</feature>
<accession>A0A6J3AEM5</accession>
<dbReference type="GeneID" id="102540981"/>
<dbReference type="PANTHER" id="PTHR10846:SF41">
    <property type="entry name" value="SODIUM_POTASSIUM_CALCIUM EXCHANGER 2"/>
    <property type="match status" value="1"/>
</dbReference>
<dbReference type="InterPro" id="IPR004481">
    <property type="entry name" value="K/Na/Ca-exchanger"/>
</dbReference>
<comment type="catalytic activity">
    <reaction evidence="14">
        <text>Ca(2+)(out) + K(+)(out) + 4 Na(+)(in) = Ca(2+)(in) + K(+)(in) + 4 Na(+)(out)</text>
        <dbReference type="Rhea" id="RHEA:69967"/>
        <dbReference type="ChEBI" id="CHEBI:29101"/>
        <dbReference type="ChEBI" id="CHEBI:29103"/>
        <dbReference type="ChEBI" id="CHEBI:29108"/>
    </reaction>
</comment>
<evidence type="ECO:0000256" key="14">
    <source>
        <dbReference type="ARBA" id="ARBA00033627"/>
    </source>
</evidence>
<evidence type="ECO:0000256" key="10">
    <source>
        <dbReference type="ARBA" id="ARBA00022989"/>
    </source>
</evidence>
<dbReference type="RefSeq" id="XP_031532865.1">
    <property type="nucleotide sequence ID" value="XM_031677005.1"/>
</dbReference>
<evidence type="ECO:0000256" key="2">
    <source>
        <dbReference type="ARBA" id="ARBA00005364"/>
    </source>
</evidence>
<evidence type="ECO:0000256" key="16">
    <source>
        <dbReference type="SAM" id="Phobius"/>
    </source>
</evidence>
<evidence type="ECO:0000313" key="22">
    <source>
        <dbReference type="RefSeq" id="XP_072815442.1"/>
    </source>
</evidence>
<comment type="subcellular location">
    <subcellularLocation>
        <location evidence="1">Membrane</location>
        <topology evidence="1">Multi-pass membrane protein</topology>
    </subcellularLocation>
</comment>
<evidence type="ECO:0000313" key="21">
    <source>
        <dbReference type="RefSeq" id="XP_072815440.1"/>
    </source>
</evidence>
<dbReference type="GO" id="GO:0008273">
    <property type="term" value="F:calcium, potassium:sodium antiporter activity"/>
    <property type="evidence" value="ECO:0007669"/>
    <property type="project" value="TreeGrafter"/>
</dbReference>
<feature type="transmembrane region" description="Helical" evidence="16">
    <location>
        <begin position="264"/>
        <end position="285"/>
    </location>
</feature>
<feature type="compositionally biased region" description="Polar residues" evidence="15">
    <location>
        <begin position="399"/>
        <end position="420"/>
    </location>
</feature>
<evidence type="ECO:0000256" key="8">
    <source>
        <dbReference type="ARBA" id="ARBA00022837"/>
    </source>
</evidence>
<keyword evidence="6 16" id="KW-0812">Transmembrane</keyword>
<dbReference type="AlphaFoldDB" id="A0A6J3AEM5"/>
<dbReference type="NCBIfam" id="TIGR00367">
    <property type="entry name" value="calcium/sodium antiporter"/>
    <property type="match status" value="1"/>
</dbReference>
<evidence type="ECO:0000256" key="5">
    <source>
        <dbReference type="ARBA" id="ARBA00022568"/>
    </source>
</evidence>
<keyword evidence="10 16" id="KW-1133">Transmembrane helix</keyword>
<dbReference type="GO" id="GO:0060291">
    <property type="term" value="P:long-term synaptic potentiation"/>
    <property type="evidence" value="ECO:0007669"/>
    <property type="project" value="TreeGrafter"/>
</dbReference>
<evidence type="ECO:0000256" key="12">
    <source>
        <dbReference type="ARBA" id="ARBA00023136"/>
    </source>
</evidence>
<feature type="domain" description="Sodium/calcium exchanger membrane region" evidence="17">
    <location>
        <begin position="140"/>
        <end position="281"/>
    </location>
</feature>
<dbReference type="FunFam" id="1.20.1420.30:FF:000002">
    <property type="entry name" value="Sodium/potassium/calcium exchanger 2 isoform 1"/>
    <property type="match status" value="1"/>
</dbReference>
<dbReference type="GO" id="GO:0005262">
    <property type="term" value="F:calcium channel activity"/>
    <property type="evidence" value="ECO:0007669"/>
    <property type="project" value="TreeGrafter"/>
</dbReference>
<feature type="region of interest" description="Disordered" evidence="15">
    <location>
        <begin position="308"/>
        <end position="337"/>
    </location>
</feature>
<dbReference type="FunFam" id="1.20.1420.30:FF:000004">
    <property type="entry name" value="Sodium/potassium/calcium exchanger 2 isoform 1"/>
    <property type="match status" value="1"/>
</dbReference>
<proteinExistence type="inferred from homology"/>
<feature type="transmembrane region" description="Helical" evidence="16">
    <location>
        <begin position="588"/>
        <end position="611"/>
    </location>
</feature>
<evidence type="ECO:0000256" key="9">
    <source>
        <dbReference type="ARBA" id="ARBA00022847"/>
    </source>
</evidence>
<evidence type="ECO:0000313" key="19">
    <source>
        <dbReference type="RefSeq" id="XP_031532865.1"/>
    </source>
</evidence>
<dbReference type="Gene3D" id="1.20.1420.30">
    <property type="entry name" value="NCX, central ion-binding region"/>
    <property type="match status" value="2"/>
</dbReference>
<evidence type="ECO:0000256" key="7">
    <source>
        <dbReference type="ARBA" id="ARBA00022737"/>
    </source>
</evidence>
<evidence type="ECO:0000259" key="17">
    <source>
        <dbReference type="Pfam" id="PF01699"/>
    </source>
</evidence>
<dbReference type="GO" id="GO:0006874">
    <property type="term" value="P:intracellular calcium ion homeostasis"/>
    <property type="evidence" value="ECO:0007669"/>
    <property type="project" value="TreeGrafter"/>
</dbReference>
<feature type="transmembrane region" description="Helical" evidence="16">
    <location>
        <begin position="136"/>
        <end position="154"/>
    </location>
</feature>
<evidence type="ECO:0000313" key="20">
    <source>
        <dbReference type="RefSeq" id="XP_072815439.1"/>
    </source>
</evidence>
<keyword evidence="3" id="KW-0813">Transport</keyword>
<feature type="transmembrane region" description="Helical" evidence="16">
    <location>
        <begin position="239"/>
        <end position="258"/>
    </location>
</feature>
<gene>
    <name evidence="19 20 21 22" type="primary">SLC24A2</name>
</gene>
<keyword evidence="4" id="KW-0050">Antiport</keyword>
<feature type="transmembrane region" description="Helical" evidence="16">
    <location>
        <begin position="206"/>
        <end position="227"/>
    </location>
</feature>
<evidence type="ECO:0000256" key="1">
    <source>
        <dbReference type="ARBA" id="ARBA00004141"/>
    </source>
</evidence>
<feature type="transmembrane region" description="Helical" evidence="16">
    <location>
        <begin position="458"/>
        <end position="474"/>
    </location>
</feature>